<dbReference type="Proteomes" id="UP001383192">
    <property type="component" value="Unassembled WGS sequence"/>
</dbReference>
<feature type="region of interest" description="Disordered" evidence="1">
    <location>
        <begin position="1"/>
        <end position="37"/>
    </location>
</feature>
<feature type="region of interest" description="Disordered" evidence="1">
    <location>
        <begin position="429"/>
        <end position="460"/>
    </location>
</feature>
<feature type="compositionally biased region" description="Polar residues" evidence="1">
    <location>
        <begin position="18"/>
        <end position="37"/>
    </location>
</feature>
<evidence type="ECO:0000313" key="2">
    <source>
        <dbReference type="EMBL" id="KAK7047743.1"/>
    </source>
</evidence>
<evidence type="ECO:0000313" key="3">
    <source>
        <dbReference type="Proteomes" id="UP001383192"/>
    </source>
</evidence>
<dbReference type="AlphaFoldDB" id="A0AAW0D7V4"/>
<reference evidence="2 3" key="1">
    <citation type="submission" date="2024-01" db="EMBL/GenBank/DDBJ databases">
        <title>A draft genome for a cacao thread blight-causing isolate of Paramarasmius palmivorus.</title>
        <authorList>
            <person name="Baruah I.K."/>
            <person name="Bukari Y."/>
            <person name="Amoako-Attah I."/>
            <person name="Meinhardt L.W."/>
            <person name="Bailey B.A."/>
            <person name="Cohen S.P."/>
        </authorList>
    </citation>
    <scope>NUCLEOTIDE SEQUENCE [LARGE SCALE GENOMIC DNA]</scope>
    <source>
        <strain evidence="2 3">GH-12</strain>
    </source>
</reference>
<gene>
    <name evidence="2" type="ORF">VNI00_006071</name>
</gene>
<feature type="region of interest" description="Disordered" evidence="1">
    <location>
        <begin position="658"/>
        <end position="683"/>
    </location>
</feature>
<keyword evidence="3" id="KW-1185">Reference proteome</keyword>
<feature type="compositionally biased region" description="Low complexity" evidence="1">
    <location>
        <begin position="1"/>
        <end position="13"/>
    </location>
</feature>
<feature type="compositionally biased region" description="Acidic residues" evidence="1">
    <location>
        <begin position="494"/>
        <end position="518"/>
    </location>
</feature>
<dbReference type="PANTHER" id="PTHR38702">
    <property type="entry name" value="CALPONIN-HOMOLOGY (CH) DOMAIN-CONTAINING PROTEIN"/>
    <property type="match status" value="1"/>
</dbReference>
<name>A0AAW0D7V4_9AGAR</name>
<feature type="region of interest" description="Disordered" evidence="1">
    <location>
        <begin position="484"/>
        <end position="518"/>
    </location>
</feature>
<comment type="caution">
    <text evidence="2">The sequence shown here is derived from an EMBL/GenBank/DDBJ whole genome shotgun (WGS) entry which is preliminary data.</text>
</comment>
<accession>A0AAW0D7V4</accession>
<dbReference type="PANTHER" id="PTHR38702:SF1">
    <property type="entry name" value="CALPONIN-HOMOLOGY (CH) DOMAIN-CONTAINING PROTEIN"/>
    <property type="match status" value="1"/>
</dbReference>
<evidence type="ECO:0000256" key="1">
    <source>
        <dbReference type="SAM" id="MobiDB-lite"/>
    </source>
</evidence>
<proteinExistence type="predicted"/>
<feature type="compositionally biased region" description="Low complexity" evidence="1">
    <location>
        <begin position="659"/>
        <end position="675"/>
    </location>
</feature>
<feature type="region of interest" description="Disordered" evidence="1">
    <location>
        <begin position="294"/>
        <end position="324"/>
    </location>
</feature>
<dbReference type="EMBL" id="JAYKXP010000018">
    <property type="protein sequence ID" value="KAK7047743.1"/>
    <property type="molecule type" value="Genomic_DNA"/>
</dbReference>
<protein>
    <submittedName>
        <fullName evidence="2">Uncharacterized protein</fullName>
    </submittedName>
</protein>
<sequence length="722" mass="78797">MTSPSDSSNSNTPVILTPDSTGTNATNLTSSPESGSTNINAIKKARRQTAFYPNVNSSNKMQKPFSRSAAKRESVMALGSIEHLQYYFTKTGIQAKKKPQALDKPHYGAVSAIGGGDLHIRTGPSIGSVSDFQLPPTPAIPNPIRPAFPHAPKTYEVDPESLLPGVIEDLTVVSRVWHIDIDPTRTEGANDTENPTHFDVLGSLQATTRAIRSIRNYVVSLPDESVGSIGEMFRSNRLTAAARKVSSSSSSSSSASGSASTQPDPLALIRRSALEVLTVLRELEERCRLPLTDDAYDAQSDGGGSRRGGSTSEGSHRVASPSGMLDELEREHAEAELEGLHEVDADTSVAFSLVRVSGRNESVPVWEDEDYDEFNQEEVEKKEGWDERLVLGSGWLYRQDVTFDELEKETECGDHNLAERGWMKEKTKLMEKRRPGSRANKARRTSAGDAEGRSLGLGFTFPESGGKRRVSTGMISTVLESTKLSDEPSTMEGITEEADEEEEQEDEEDHDGDIEDDDLPEWAQRNAFLESPLDRCHALIASLLPTNLQSALVPEGSSRSTFLDSLSSGQLLCAAYNTGVRRSKKPWGYVNKDGIHDIIALEKAAAEAGDAGAKGKTGWTFRRTDNLRLWVGALKLRYMLPIVTPAVPAGIGGIVNGATTPGSSNTPTTSPLPQSRKFPTDEPPISFDAKVVAKKEDGWEDMLEAVLLRWMWRVVDERRSNR</sequence>
<organism evidence="2 3">
    <name type="scientific">Paramarasmius palmivorus</name>
    <dbReference type="NCBI Taxonomy" id="297713"/>
    <lineage>
        <taxon>Eukaryota</taxon>
        <taxon>Fungi</taxon>
        <taxon>Dikarya</taxon>
        <taxon>Basidiomycota</taxon>
        <taxon>Agaricomycotina</taxon>
        <taxon>Agaricomycetes</taxon>
        <taxon>Agaricomycetidae</taxon>
        <taxon>Agaricales</taxon>
        <taxon>Marasmiineae</taxon>
        <taxon>Marasmiaceae</taxon>
        <taxon>Paramarasmius</taxon>
    </lineage>
</organism>